<dbReference type="InParanoid" id="F0Y898"/>
<accession>F0Y898</accession>
<dbReference type="AlphaFoldDB" id="F0Y898"/>
<sequence length="521" mass="53851">MAAPYEGPLRLCDVEGAAQLLSAEWPKQSAESRAKLLRASLDEALPQHVVVVESGAVVAHAALKRAAETCDGRNGAAVSVVVAAAARRRGLGRRVVRLAEAEAAARGLGYVYLWTRVPEFYAGLGYREARAVPLRRGSAAKLPEPAVLALEAALLKRSPPAPPEREDGDVWMRRRVLDRCADGAADVPAAALAAALGGGAVAVGVRAFPWERQVGPSCGCAAVTMAAAALAAAAAPDVAGVGFEAAPADAAPQAGALAAALALGSTDGELFDARDLARVAAARGLRGAVAAAATADAWRAAIAASLAAGAVVAFAYDRGEASDGYAPVKRRGHRAHYAVAVAIRGDAVACLHGLSRRPLVATCAELQASNAQIAEVDPDEAAWAAAAELNLADRLVVLSRPRPACARVALSVRKAGGLLFPSKVVLRWSFELGGAARAVALTASLRKKTREIEVDGEALSRGDGAAFRDDRASRFSWTRHGHRFALEERLDLPKGAEAARRFRLSVDDVPFDVGAGGCVAT</sequence>
<dbReference type="PANTHER" id="PTHR13538:SF4">
    <property type="entry name" value="N-ALPHA-ACETYLTRANSFERASE 80"/>
    <property type="match status" value="1"/>
</dbReference>
<dbReference type="PROSITE" id="PS51186">
    <property type="entry name" value="GNAT"/>
    <property type="match status" value="1"/>
</dbReference>
<dbReference type="InterPro" id="IPR016181">
    <property type="entry name" value="Acyl_CoA_acyltransferase"/>
</dbReference>
<dbReference type="GeneID" id="20228282"/>
<reference evidence="2 3" key="1">
    <citation type="journal article" date="2011" name="Proc. Natl. Acad. Sci. U.S.A.">
        <title>Niche of harmful alga Aureococcus anophagefferens revealed through ecogenomics.</title>
        <authorList>
            <person name="Gobler C.J."/>
            <person name="Berry D.L."/>
            <person name="Dyhrman S.T."/>
            <person name="Wilhelm S.W."/>
            <person name="Salamov A."/>
            <person name="Lobanov A.V."/>
            <person name="Zhang Y."/>
            <person name="Collier J.L."/>
            <person name="Wurch L.L."/>
            <person name="Kustka A.B."/>
            <person name="Dill B.D."/>
            <person name="Shah M."/>
            <person name="VerBerkmoes N.C."/>
            <person name="Kuo A."/>
            <person name="Terry A."/>
            <person name="Pangilinan J."/>
            <person name="Lindquist E.A."/>
            <person name="Lucas S."/>
            <person name="Paulsen I.T."/>
            <person name="Hattenrath-Lehmann T.K."/>
            <person name="Talmage S.C."/>
            <person name="Walker E.A."/>
            <person name="Koch F."/>
            <person name="Burson A.M."/>
            <person name="Marcoval M.A."/>
            <person name="Tang Y.Z."/>
            <person name="Lecleir G.R."/>
            <person name="Coyne K.J."/>
            <person name="Berg G.M."/>
            <person name="Bertrand E.M."/>
            <person name="Saito M.A."/>
            <person name="Gladyshev V.N."/>
            <person name="Grigoriev I.V."/>
        </authorList>
    </citation>
    <scope>NUCLEOTIDE SEQUENCE [LARGE SCALE GENOMIC DNA]</scope>
    <source>
        <strain evidence="3">CCMP 1984</strain>
    </source>
</reference>
<dbReference type="Pfam" id="PF00583">
    <property type="entry name" value="Acetyltransf_1"/>
    <property type="match status" value="1"/>
</dbReference>
<dbReference type="PANTHER" id="PTHR13538">
    <property type="entry name" value="N-ACETYLTRANSFERASE 6"/>
    <property type="match status" value="1"/>
</dbReference>
<dbReference type="Pfam" id="PF21646">
    <property type="entry name" value="ACTMAP-like_C"/>
    <property type="match status" value="1"/>
</dbReference>
<feature type="non-terminal residue" evidence="2">
    <location>
        <position position="521"/>
    </location>
</feature>
<evidence type="ECO:0000313" key="2">
    <source>
        <dbReference type="EMBL" id="EGB08566.1"/>
    </source>
</evidence>
<dbReference type="KEGG" id="aaf:AURANDRAFT_71565"/>
<evidence type="ECO:0000313" key="3">
    <source>
        <dbReference type="Proteomes" id="UP000002729"/>
    </source>
</evidence>
<dbReference type="SUPFAM" id="SSF55729">
    <property type="entry name" value="Acyl-CoA N-acyltransferases (Nat)"/>
    <property type="match status" value="1"/>
</dbReference>
<dbReference type="Gene3D" id="3.40.630.30">
    <property type="match status" value="1"/>
</dbReference>
<name>F0Y898_AURAN</name>
<dbReference type="InterPro" id="IPR000182">
    <property type="entry name" value="GNAT_dom"/>
</dbReference>
<dbReference type="Proteomes" id="UP000002729">
    <property type="component" value="Unassembled WGS sequence"/>
</dbReference>
<feature type="domain" description="N-acetyltransferase" evidence="1">
    <location>
        <begin position="4"/>
        <end position="157"/>
    </location>
</feature>
<proteinExistence type="predicted"/>
<dbReference type="RefSeq" id="XP_009036570.1">
    <property type="nucleotide sequence ID" value="XM_009038322.1"/>
</dbReference>
<dbReference type="EMBL" id="GL833127">
    <property type="protein sequence ID" value="EGB08566.1"/>
    <property type="molecule type" value="Genomic_DNA"/>
</dbReference>
<keyword evidence="3" id="KW-1185">Reference proteome</keyword>
<dbReference type="GO" id="GO:0008080">
    <property type="term" value="F:N-acetyltransferase activity"/>
    <property type="evidence" value="ECO:0007669"/>
    <property type="project" value="InterPro"/>
</dbReference>
<dbReference type="GO" id="GO:0005737">
    <property type="term" value="C:cytoplasm"/>
    <property type="evidence" value="ECO:0007669"/>
    <property type="project" value="TreeGrafter"/>
</dbReference>
<organism evidence="3">
    <name type="scientific">Aureococcus anophagefferens</name>
    <name type="common">Harmful bloom alga</name>
    <dbReference type="NCBI Taxonomy" id="44056"/>
    <lineage>
        <taxon>Eukaryota</taxon>
        <taxon>Sar</taxon>
        <taxon>Stramenopiles</taxon>
        <taxon>Ochrophyta</taxon>
        <taxon>Pelagophyceae</taxon>
        <taxon>Pelagomonadales</taxon>
        <taxon>Pelagomonadaceae</taxon>
        <taxon>Aureococcus</taxon>
    </lineage>
</organism>
<evidence type="ECO:0000259" key="1">
    <source>
        <dbReference type="PROSITE" id="PS51186"/>
    </source>
</evidence>
<gene>
    <name evidence="2" type="ORF">AURANDRAFT_71565</name>
</gene>
<dbReference type="InterPro" id="IPR039840">
    <property type="entry name" value="NAA80"/>
</dbReference>
<protein>
    <recommendedName>
        <fullName evidence="1">N-acetyltransferase domain-containing protein</fullName>
    </recommendedName>
</protein>
<dbReference type="GO" id="GO:1905502">
    <property type="term" value="F:acetyl-CoA binding"/>
    <property type="evidence" value="ECO:0007669"/>
    <property type="project" value="TreeGrafter"/>
</dbReference>